<feature type="transmembrane region" description="Helical" evidence="5">
    <location>
        <begin position="12"/>
        <end position="32"/>
    </location>
</feature>
<keyword evidence="4 5" id="KW-0472">Membrane</keyword>
<evidence type="ECO:0000313" key="7">
    <source>
        <dbReference type="EMBL" id="AXV06683.1"/>
    </source>
</evidence>
<dbReference type="KEGG" id="euz:DVS28_a1998"/>
<evidence type="ECO:0000256" key="3">
    <source>
        <dbReference type="ARBA" id="ARBA00022989"/>
    </source>
</evidence>
<protein>
    <recommendedName>
        <fullName evidence="6">Major facilitator superfamily (MFS) profile domain-containing protein</fullName>
    </recommendedName>
</protein>
<evidence type="ECO:0000256" key="1">
    <source>
        <dbReference type="ARBA" id="ARBA00004651"/>
    </source>
</evidence>
<dbReference type="EMBL" id="CP031165">
    <property type="protein sequence ID" value="AXV06683.1"/>
    <property type="molecule type" value="Genomic_DNA"/>
</dbReference>
<keyword evidence="3 5" id="KW-1133">Transmembrane helix</keyword>
<dbReference type="InterPro" id="IPR020846">
    <property type="entry name" value="MFS_dom"/>
</dbReference>
<proteinExistence type="predicted"/>
<dbReference type="AlphaFoldDB" id="A0A346XWT6"/>
<evidence type="ECO:0000256" key="4">
    <source>
        <dbReference type="ARBA" id="ARBA00023136"/>
    </source>
</evidence>
<comment type="subcellular location">
    <subcellularLocation>
        <location evidence="1">Cell membrane</location>
        <topology evidence="1">Multi-pass membrane protein</topology>
    </subcellularLocation>
</comment>
<evidence type="ECO:0000259" key="6">
    <source>
        <dbReference type="PROSITE" id="PS50850"/>
    </source>
</evidence>
<name>A0A346XWT6_9ACTN</name>
<evidence type="ECO:0000313" key="8">
    <source>
        <dbReference type="Proteomes" id="UP000264006"/>
    </source>
</evidence>
<dbReference type="GO" id="GO:0022857">
    <property type="term" value="F:transmembrane transporter activity"/>
    <property type="evidence" value="ECO:0007669"/>
    <property type="project" value="InterPro"/>
</dbReference>
<dbReference type="Proteomes" id="UP000264006">
    <property type="component" value="Chromosome"/>
</dbReference>
<feature type="transmembrane region" description="Helical" evidence="5">
    <location>
        <begin position="38"/>
        <end position="57"/>
    </location>
</feature>
<dbReference type="InterPro" id="IPR036259">
    <property type="entry name" value="MFS_trans_sf"/>
</dbReference>
<feature type="domain" description="Major facilitator superfamily (MFS) profile" evidence="6">
    <location>
        <begin position="1"/>
        <end position="64"/>
    </location>
</feature>
<keyword evidence="8" id="KW-1185">Reference proteome</keyword>
<reference evidence="7 8" key="1">
    <citation type="submission" date="2018-09" db="EMBL/GenBank/DDBJ databases">
        <title>Complete genome sequence of Euzebya sp. DY32-46 isolated from seawater of Pacific Ocean.</title>
        <authorList>
            <person name="Xu L."/>
            <person name="Wu Y.-H."/>
            <person name="Xu X.-W."/>
        </authorList>
    </citation>
    <scope>NUCLEOTIDE SEQUENCE [LARGE SCALE GENOMIC DNA]</scope>
    <source>
        <strain evidence="7 8">DY32-46</strain>
    </source>
</reference>
<dbReference type="PROSITE" id="PS50850">
    <property type="entry name" value="MFS"/>
    <property type="match status" value="1"/>
</dbReference>
<organism evidence="7 8">
    <name type="scientific">Euzebya pacifica</name>
    <dbReference type="NCBI Taxonomy" id="1608957"/>
    <lineage>
        <taxon>Bacteria</taxon>
        <taxon>Bacillati</taxon>
        <taxon>Actinomycetota</taxon>
        <taxon>Nitriliruptoria</taxon>
        <taxon>Euzebyales</taxon>
    </lineage>
</organism>
<dbReference type="SUPFAM" id="SSF103473">
    <property type="entry name" value="MFS general substrate transporter"/>
    <property type="match status" value="1"/>
</dbReference>
<gene>
    <name evidence="7" type="ORF">DVS28_a1998</name>
</gene>
<evidence type="ECO:0000256" key="2">
    <source>
        <dbReference type="ARBA" id="ARBA00022692"/>
    </source>
</evidence>
<dbReference type="Gene3D" id="1.20.1250.20">
    <property type="entry name" value="MFS general substrate transporter like domains"/>
    <property type="match status" value="1"/>
</dbReference>
<accession>A0A346XWT6</accession>
<sequence>MPPAWSGQATGLVMMTFYAGYMIGPVSFGWLVDTFNTYTPAFTALVAMALVATLVPTRMHLKIEEIS</sequence>
<dbReference type="GO" id="GO:0005886">
    <property type="term" value="C:plasma membrane"/>
    <property type="evidence" value="ECO:0007669"/>
    <property type="project" value="UniProtKB-SubCell"/>
</dbReference>
<keyword evidence="2 5" id="KW-0812">Transmembrane</keyword>
<evidence type="ECO:0000256" key="5">
    <source>
        <dbReference type="SAM" id="Phobius"/>
    </source>
</evidence>